<protein>
    <submittedName>
        <fullName evidence="2">Uncharacterized protein</fullName>
    </submittedName>
</protein>
<dbReference type="EMBL" id="CP040017">
    <property type="protein sequence ID" value="QCP13816.1"/>
    <property type="molecule type" value="Genomic_DNA"/>
</dbReference>
<evidence type="ECO:0000313" key="4">
    <source>
        <dbReference type="Proteomes" id="UP000298763"/>
    </source>
</evidence>
<keyword evidence="4" id="KW-1185">Reference proteome</keyword>
<feature type="chain" id="PRO_5044607634" evidence="1">
    <location>
        <begin position="21"/>
        <end position="231"/>
    </location>
</feature>
<dbReference type="OrthoDB" id="8756031at2"/>
<evidence type="ECO:0000313" key="2">
    <source>
        <dbReference type="EMBL" id="MBB3223270.1"/>
    </source>
</evidence>
<reference evidence="2 5" key="2">
    <citation type="submission" date="2020-08" db="EMBL/GenBank/DDBJ databases">
        <title>Genomic Encyclopedia of Type Strains, Phase III (KMG-III): the genomes of soil and plant-associated and newly described type strains.</title>
        <authorList>
            <person name="Whitman W."/>
        </authorList>
    </citation>
    <scope>NUCLEOTIDE SEQUENCE [LARGE SCALE GENOMIC DNA]</scope>
    <source>
        <strain evidence="2 5">CECT 7753</strain>
    </source>
</reference>
<name>A0A4P8HWP2_9BURK</name>
<evidence type="ECO:0000313" key="5">
    <source>
        <dbReference type="Proteomes" id="UP000584325"/>
    </source>
</evidence>
<keyword evidence="1" id="KW-0732">Signal</keyword>
<proteinExistence type="predicted"/>
<dbReference type="RefSeq" id="WP_137316594.1">
    <property type="nucleotide sequence ID" value="NZ_CP040017.1"/>
</dbReference>
<dbReference type="AlphaFoldDB" id="A0A4P8HWP2"/>
<reference evidence="3 4" key="1">
    <citation type="submission" date="2019-05" db="EMBL/GenBank/DDBJ databases">
        <title>Draft Genome Sequences of Six Type Strains of the Genus Massilia.</title>
        <authorList>
            <person name="Miess H."/>
            <person name="Frediansyhah A."/>
            <person name="Gross H."/>
        </authorList>
    </citation>
    <scope>NUCLEOTIDE SEQUENCE [LARGE SCALE GENOMIC DNA]</scope>
    <source>
        <strain evidence="3 4">DSMZ 26121</strain>
    </source>
</reference>
<evidence type="ECO:0000313" key="3">
    <source>
        <dbReference type="EMBL" id="QCP13816.1"/>
    </source>
</evidence>
<sequence length="231" mass="25448">MKFPPFFPACLAFVAISASAQPVVEVSNVRDPELKAYATMAKGLDAFDASRAHAPRGTLRFLLRPATREDSLEGLELKIVGEAVTLPVRLDADGGFTLPRDTAALDDKAALVLNKKKNSFRWRPEVRSPGVPADARRLGDLRVQCAVQWAIEQEDLAPQARGALSANGGPCRAMTMHMGFDAPAPLRAAWLQDGARREAIPVSRHYRRVFNPPLADRSWSDDTLVRFEYAR</sequence>
<evidence type="ECO:0000256" key="1">
    <source>
        <dbReference type="SAM" id="SignalP"/>
    </source>
</evidence>
<accession>A0A4P8HWP2</accession>
<feature type="signal peptide" evidence="1">
    <location>
        <begin position="1"/>
        <end position="20"/>
    </location>
</feature>
<organism evidence="2 5">
    <name type="scientific">Pseudoduganella umbonata</name>
    <dbReference type="NCBI Taxonomy" id="864828"/>
    <lineage>
        <taxon>Bacteria</taxon>
        <taxon>Pseudomonadati</taxon>
        <taxon>Pseudomonadota</taxon>
        <taxon>Betaproteobacteria</taxon>
        <taxon>Burkholderiales</taxon>
        <taxon>Oxalobacteraceae</taxon>
        <taxon>Telluria group</taxon>
        <taxon>Pseudoduganella</taxon>
    </lineage>
</organism>
<dbReference type="EMBL" id="JACHXS010000008">
    <property type="protein sequence ID" value="MBB3223270.1"/>
    <property type="molecule type" value="Genomic_DNA"/>
</dbReference>
<dbReference type="Proteomes" id="UP000584325">
    <property type="component" value="Unassembled WGS sequence"/>
</dbReference>
<gene>
    <name evidence="3" type="ORF">FCL38_27820</name>
    <name evidence="2" type="ORF">FHS02_004113</name>
</gene>
<dbReference type="Proteomes" id="UP000298763">
    <property type="component" value="Chromosome"/>
</dbReference>